<dbReference type="EMBL" id="JAPNOA010000027">
    <property type="protein sequence ID" value="MCY0965584.1"/>
    <property type="molecule type" value="Genomic_DNA"/>
</dbReference>
<evidence type="ECO:0000313" key="2">
    <source>
        <dbReference type="EMBL" id="MCY0965584.1"/>
    </source>
</evidence>
<reference evidence="2" key="1">
    <citation type="submission" date="2022-11" db="EMBL/GenBank/DDBJ databases">
        <title>Parathalassolutuus dongxingensis gen. nov., sp. nov., a novel member of family Oceanospirillaceae isolated from a coastal shrimp pond in Guangxi, China.</title>
        <authorList>
            <person name="Chen H."/>
        </authorList>
    </citation>
    <scope>NUCLEOTIDE SEQUENCE</scope>
    <source>
        <strain evidence="2">G-43</strain>
    </source>
</reference>
<evidence type="ECO:0000259" key="1">
    <source>
        <dbReference type="Pfam" id="PF02464"/>
    </source>
</evidence>
<dbReference type="InterPro" id="IPR008136">
    <property type="entry name" value="CinA_C"/>
</dbReference>
<sequence length="163" mass="16873">MQTAKQPDIAGLANELQARGWRMATAESCTGGLMAVSCTDMAGSSNWFECAFVTYTNDAKQAMLGVPADLLESFGAVSAATVKAMVRGAVANSAAEVAVAASGVAGPGGGTEQDPVGTVWLAWGDADEQVAHCFHFDGDRALVRQQAAATGLVALYDWLRTRS</sequence>
<name>A0A9X3EF30_9GAMM</name>
<dbReference type="SUPFAM" id="SSF142433">
    <property type="entry name" value="CinA-like"/>
    <property type="match status" value="1"/>
</dbReference>
<dbReference type="Pfam" id="PF02464">
    <property type="entry name" value="CinA"/>
    <property type="match status" value="1"/>
</dbReference>
<comment type="caution">
    <text evidence="2">The sequence shown here is derived from an EMBL/GenBank/DDBJ whole genome shotgun (WGS) entry which is preliminary data.</text>
</comment>
<dbReference type="InterPro" id="IPR036653">
    <property type="entry name" value="CinA-like_C"/>
</dbReference>
<accession>A0A9X3EF30</accession>
<evidence type="ECO:0000313" key="3">
    <source>
        <dbReference type="Proteomes" id="UP001150830"/>
    </source>
</evidence>
<keyword evidence="3" id="KW-1185">Reference proteome</keyword>
<dbReference type="Gene3D" id="3.90.950.20">
    <property type="entry name" value="CinA-like"/>
    <property type="match status" value="1"/>
</dbReference>
<proteinExistence type="predicted"/>
<dbReference type="NCBIfam" id="TIGR00199">
    <property type="entry name" value="PncC_domain"/>
    <property type="match status" value="1"/>
</dbReference>
<dbReference type="AlphaFoldDB" id="A0A9X3EF30"/>
<feature type="domain" description="CinA C-terminal" evidence="1">
    <location>
        <begin position="12"/>
        <end position="157"/>
    </location>
</feature>
<gene>
    <name evidence="2" type="ORF">OUO13_10320</name>
</gene>
<dbReference type="Proteomes" id="UP001150830">
    <property type="component" value="Unassembled WGS sequence"/>
</dbReference>
<organism evidence="2 3">
    <name type="scientific">Parathalassolituus penaei</name>
    <dbReference type="NCBI Taxonomy" id="2997323"/>
    <lineage>
        <taxon>Bacteria</taxon>
        <taxon>Pseudomonadati</taxon>
        <taxon>Pseudomonadota</taxon>
        <taxon>Gammaproteobacteria</taxon>
        <taxon>Oceanospirillales</taxon>
        <taxon>Oceanospirillaceae</taxon>
        <taxon>Parathalassolituus</taxon>
    </lineage>
</organism>
<dbReference type="RefSeq" id="WP_283173796.1">
    <property type="nucleotide sequence ID" value="NZ_JAPNOA010000027.1"/>
</dbReference>
<protein>
    <submittedName>
        <fullName evidence="2">CinA family protein</fullName>
    </submittedName>
</protein>